<sequence>MKKIFTLLICCIFIISSGYSQKREVDSDGKYQGIIRIKFTSKSDKKVADLHQLLIDRSKLQTKSAEEFVRTNIPNLDKVNQLFKANKMRRVFRDAGKFEAKHKEFGLHLWYEVEFNSSTPVSQLIQSYQGVAEIAMAEGINATKQIEGVQFLEGNNNPVSTALPVGTNDPRFGDQWHYENTGQNNGTPGADISLLDAWKIETGNSSVIVAIEDGGVDFDHVDLAANMWINPGEIVGNGIDDDNNGYVDDIYGYNFADDTGEIYVGDHGTHVAGTVAAVSNNGIGVSGIAGGSGNNDGVKLMSCNVFSAGSGGFAEAYTYAADNGAVISQNSWSYSYPYQFDQAVLDGIDYFIANAGGANAPMNGGIVIFAAGNDNSQSRYYPAYYDNVLAVAATNKNDVKSYYSNYGTWVDIAAPGGELETTNEDPTAVLSTFPNDNYGVFQGTSMACPHVSGVAALIISKYAGNITPTELWTKLVDNTDPIDALNNSRYAGKLGSGRLNAYRALTDDNLPSVPSGLTATNVTQTSFTIGWNAVSGAQSYDLQIREQGGAWQNINTAEITYNYSGATAETTYEFQVRANNDAGSSSYSAIASVITEAAPTVPVAPSNLTASNITYNSLSVNWDSVTDATDYDLDSRPLGGTWTTVNLTSTNFDFTDLISETTYEFQVRANNAIGTSANSNLIAATTLIAPTAPNVPTNLIASNITYDSFTITWDVTTDATEYDLNVRPVGGTWTSITQTTTSYEYSDLTAETSYEFQVRATNSIGSSEYSAIETATTLIAPAAPTTPVNLLASNITYNAFTITWDASTDATDYDLNLRPVGGTWTSINQTATSYEYTDLTAETSYEFQVRATNSIGSSEYSAIETATTLIAPAAPATPVNLLASNITYNAFTIAWDASTDATDYDLNVRPVGGTWTSINQTATSYEYTDLTAETSYEFQVRANNANGSSAYSGIVSATTLVGPTAPVAPSNLLATNITYNSFTISWDVVTDASDYDLDIREAGGTWSTMNTSTTTYNYTSAIASTIYEFRVRSNNEIGSGEYSAIESLTTDPIPVPEVPTALSASNITSSSFSLSWDNMEFAATYELQIRAQGESWELFTTSATSFDYSGAMAETSYEFQVLASNSTGSSAYTSIQSVTTLPEAATPDYCECYGKDTRYEYIDLVELANMSNPSGDDGGYGDYTNMIANVQPGNNYTLNFSLAYKSRTYTANWSVYIDFNRDGNFTANELVVSGYTASAAISTSNISIPASAAIGHTRMRVILKHRRAAKSGCEIFSQGEVEDYTLDISNTAPAIAARSSAINFGAPLSQTPPIEELKLFPNPAKDYVTLYIQGNIQSKVKISSITGKTIKMLTLDQENNTIDVSNLPSGIYFISIEDGDEIISKKLIKL</sequence>
<organism evidence="6 7">
    <name type="scientific">Labilibaculum filiforme</name>
    <dbReference type="NCBI Taxonomy" id="1940526"/>
    <lineage>
        <taxon>Bacteria</taxon>
        <taxon>Pseudomonadati</taxon>
        <taxon>Bacteroidota</taxon>
        <taxon>Bacteroidia</taxon>
        <taxon>Marinilabiliales</taxon>
        <taxon>Marinifilaceae</taxon>
        <taxon>Labilibaculum</taxon>
    </lineage>
</organism>
<feature type="domain" description="Fibronectin type-III" evidence="5">
    <location>
        <begin position="695"/>
        <end position="780"/>
    </location>
</feature>
<dbReference type="InterPro" id="IPR036852">
    <property type="entry name" value="Peptidase_S8/S53_dom_sf"/>
</dbReference>
<keyword evidence="2 4" id="KW-0378">Hydrolase</keyword>
<protein>
    <recommendedName>
        <fullName evidence="5">Fibronectin type-III domain-containing protein</fullName>
    </recommendedName>
</protein>
<dbReference type="Gene3D" id="2.60.40.10">
    <property type="entry name" value="Immunoglobulins"/>
    <property type="match status" value="7"/>
</dbReference>
<feature type="domain" description="Fibronectin type-III" evidence="5">
    <location>
        <begin position="604"/>
        <end position="689"/>
    </location>
</feature>
<keyword evidence="1 4" id="KW-0645">Protease</keyword>
<evidence type="ECO:0000313" key="6">
    <source>
        <dbReference type="EMBL" id="PKQ63141.1"/>
    </source>
</evidence>
<dbReference type="RefSeq" id="WP_101261348.1">
    <property type="nucleotide sequence ID" value="NZ_MVDD01000006.1"/>
</dbReference>
<dbReference type="SMART" id="SM00060">
    <property type="entry name" value="FN3"/>
    <property type="match status" value="7"/>
</dbReference>
<dbReference type="Gene3D" id="3.40.50.200">
    <property type="entry name" value="Peptidase S8/S53 domain"/>
    <property type="match status" value="1"/>
</dbReference>
<dbReference type="SUPFAM" id="SSF52743">
    <property type="entry name" value="Subtilisin-like"/>
    <property type="match status" value="1"/>
</dbReference>
<feature type="active site" description="Charge relay system" evidence="4">
    <location>
        <position position="445"/>
    </location>
</feature>
<feature type="domain" description="Fibronectin type-III" evidence="5">
    <location>
        <begin position="513"/>
        <end position="598"/>
    </location>
</feature>
<dbReference type="PRINTS" id="PR00723">
    <property type="entry name" value="SUBTILISIN"/>
</dbReference>
<proteinExistence type="inferred from homology"/>
<name>A0A2N3HYM0_9BACT</name>
<dbReference type="CDD" id="cd00063">
    <property type="entry name" value="FN3"/>
    <property type="match status" value="7"/>
</dbReference>
<dbReference type="PROSITE" id="PS00137">
    <property type="entry name" value="SUBTILASE_HIS"/>
    <property type="match status" value="1"/>
</dbReference>
<dbReference type="PANTHER" id="PTHR47135">
    <property type="entry name" value="FIBRONECTIN TYPE III DOMAIN-CONTAINING PROTEIN 7"/>
    <property type="match status" value="1"/>
</dbReference>
<feature type="domain" description="Fibronectin type-III" evidence="5">
    <location>
        <begin position="1058"/>
        <end position="1143"/>
    </location>
</feature>
<comment type="similarity">
    <text evidence="4">Belongs to the peptidase S8 family.</text>
</comment>
<comment type="caution">
    <text evidence="6">The sequence shown here is derived from an EMBL/GenBank/DDBJ whole genome shotgun (WGS) entry which is preliminary data.</text>
</comment>
<feature type="domain" description="Fibronectin type-III" evidence="5">
    <location>
        <begin position="968"/>
        <end position="1053"/>
    </location>
</feature>
<gene>
    <name evidence="6" type="ORF">BZG02_10285</name>
</gene>
<dbReference type="PROSITE" id="PS00138">
    <property type="entry name" value="SUBTILASE_SER"/>
    <property type="match status" value="1"/>
</dbReference>
<dbReference type="InterPro" id="IPR023828">
    <property type="entry name" value="Peptidase_S8_Ser-AS"/>
</dbReference>
<dbReference type="InterPro" id="IPR036116">
    <property type="entry name" value="FN3_sf"/>
</dbReference>
<feature type="active site" description="Charge relay system" evidence="4">
    <location>
        <position position="267"/>
    </location>
</feature>
<feature type="active site" description="Charge relay system" evidence="4">
    <location>
        <position position="213"/>
    </location>
</feature>
<evidence type="ECO:0000256" key="4">
    <source>
        <dbReference type="PROSITE-ProRule" id="PRU01240"/>
    </source>
</evidence>
<accession>A0A2N3HYM0</accession>
<dbReference type="InterPro" id="IPR022398">
    <property type="entry name" value="Peptidase_S8_His-AS"/>
</dbReference>
<evidence type="ECO:0000256" key="3">
    <source>
        <dbReference type="ARBA" id="ARBA00022825"/>
    </source>
</evidence>
<feature type="domain" description="Fibronectin type-III" evidence="5">
    <location>
        <begin position="877"/>
        <end position="962"/>
    </location>
</feature>
<feature type="domain" description="Fibronectin type-III" evidence="5">
    <location>
        <begin position="786"/>
        <end position="871"/>
    </location>
</feature>
<evidence type="ECO:0000256" key="2">
    <source>
        <dbReference type="ARBA" id="ARBA00022801"/>
    </source>
</evidence>
<dbReference type="Proteomes" id="UP000233535">
    <property type="component" value="Unassembled WGS sequence"/>
</dbReference>
<dbReference type="GO" id="GO:0004252">
    <property type="term" value="F:serine-type endopeptidase activity"/>
    <property type="evidence" value="ECO:0007669"/>
    <property type="project" value="UniProtKB-UniRule"/>
</dbReference>
<dbReference type="EMBL" id="MVDD01000006">
    <property type="protein sequence ID" value="PKQ63141.1"/>
    <property type="molecule type" value="Genomic_DNA"/>
</dbReference>
<dbReference type="InterPro" id="IPR045474">
    <property type="entry name" value="GEVED"/>
</dbReference>
<dbReference type="InterPro" id="IPR003961">
    <property type="entry name" value="FN3_dom"/>
</dbReference>
<dbReference type="PROSITE" id="PS51892">
    <property type="entry name" value="SUBTILASE"/>
    <property type="match status" value="1"/>
</dbReference>
<dbReference type="InterPro" id="IPR000209">
    <property type="entry name" value="Peptidase_S8/S53_dom"/>
</dbReference>
<dbReference type="PROSITE" id="PS50853">
    <property type="entry name" value="FN3"/>
    <property type="match status" value="7"/>
</dbReference>
<dbReference type="GO" id="GO:0006508">
    <property type="term" value="P:proteolysis"/>
    <property type="evidence" value="ECO:0007669"/>
    <property type="project" value="UniProtKB-KW"/>
</dbReference>
<dbReference type="InterPro" id="IPR015500">
    <property type="entry name" value="Peptidase_S8_subtilisin-rel"/>
</dbReference>
<evidence type="ECO:0000259" key="5">
    <source>
        <dbReference type="PROSITE" id="PS50853"/>
    </source>
</evidence>
<dbReference type="PANTHER" id="PTHR47135:SF1">
    <property type="entry name" value="FIBRONECTIN TYPE III DOMAIN-CONTAINING PROTEIN 7"/>
    <property type="match status" value="1"/>
</dbReference>
<keyword evidence="3 4" id="KW-0720">Serine protease</keyword>
<evidence type="ECO:0000256" key="1">
    <source>
        <dbReference type="ARBA" id="ARBA00022670"/>
    </source>
</evidence>
<dbReference type="Pfam" id="PF00082">
    <property type="entry name" value="Peptidase_S8"/>
    <property type="match status" value="1"/>
</dbReference>
<dbReference type="NCBIfam" id="TIGR04183">
    <property type="entry name" value="Por_Secre_tail"/>
    <property type="match status" value="1"/>
</dbReference>
<dbReference type="SUPFAM" id="SSF49265">
    <property type="entry name" value="Fibronectin type III"/>
    <property type="match status" value="4"/>
</dbReference>
<dbReference type="Pfam" id="PF18962">
    <property type="entry name" value="Por_Secre_tail"/>
    <property type="match status" value="1"/>
</dbReference>
<keyword evidence="7" id="KW-1185">Reference proteome</keyword>
<dbReference type="Pfam" id="PF00041">
    <property type="entry name" value="fn3"/>
    <property type="match status" value="7"/>
</dbReference>
<dbReference type="OrthoDB" id="1489355at2"/>
<evidence type="ECO:0000313" key="7">
    <source>
        <dbReference type="Proteomes" id="UP000233535"/>
    </source>
</evidence>
<dbReference type="InterPro" id="IPR026444">
    <property type="entry name" value="Secre_tail"/>
</dbReference>
<dbReference type="InterPro" id="IPR013783">
    <property type="entry name" value="Ig-like_fold"/>
</dbReference>
<dbReference type="Pfam" id="PF20009">
    <property type="entry name" value="GEVED"/>
    <property type="match status" value="1"/>
</dbReference>
<reference evidence="6 7" key="1">
    <citation type="journal article" date="2017" name="Front. Microbiol.">
        <title>Labilibaculum manganireducens gen. nov., sp. nov. and Labilibaculum filiforme sp. nov., Novel Bacteroidetes Isolated from Subsurface Sediments of the Baltic Sea.</title>
        <authorList>
            <person name="Vandieken V."/>
            <person name="Marshall I.P."/>
            <person name="Niemann H."/>
            <person name="Engelen B."/>
            <person name="Cypionka H."/>
        </authorList>
    </citation>
    <scope>NUCLEOTIDE SEQUENCE [LARGE SCALE GENOMIC DNA]</scope>
    <source>
        <strain evidence="6 7">59.16B</strain>
    </source>
</reference>